<evidence type="ECO:0000313" key="12">
    <source>
        <dbReference type="Proteomes" id="UP000182259"/>
    </source>
</evidence>
<dbReference type="PANTHER" id="PTHR10333:SF94">
    <property type="entry name" value="FINGER DOMAIN PROTEIN, PUTATIVE (AFU_ORTHOLOGUE AFUA_3G11940)-RELATED"/>
    <property type="match status" value="1"/>
</dbReference>
<keyword evidence="6" id="KW-0539">Nucleus</keyword>
<evidence type="ECO:0000259" key="10">
    <source>
        <dbReference type="SMART" id="SM00249"/>
    </source>
</evidence>
<dbReference type="GO" id="GO:0000123">
    <property type="term" value="C:histone acetyltransferase complex"/>
    <property type="evidence" value="ECO:0007669"/>
    <property type="project" value="TreeGrafter"/>
</dbReference>
<proteinExistence type="inferred from homology"/>
<feature type="site" description="Histone H3K4me3 binding" evidence="7">
    <location>
        <position position="343"/>
    </location>
</feature>
<comment type="similarity">
    <text evidence="2">Belongs to the ING family.</text>
</comment>
<dbReference type="Proteomes" id="UP000182259">
    <property type="component" value="Chromosome VII"/>
</dbReference>
<dbReference type="InterPro" id="IPR011011">
    <property type="entry name" value="Znf_FYVE_PHD"/>
</dbReference>
<feature type="domain" description="Zinc finger PHD-type" evidence="10">
    <location>
        <begin position="328"/>
        <end position="381"/>
    </location>
</feature>
<evidence type="ECO:0000256" key="7">
    <source>
        <dbReference type="PIRSR" id="PIRSR628651-50"/>
    </source>
</evidence>
<evidence type="ECO:0000256" key="5">
    <source>
        <dbReference type="ARBA" id="ARBA00022833"/>
    </source>
</evidence>
<dbReference type="SMART" id="SM00249">
    <property type="entry name" value="PHD"/>
    <property type="match status" value="1"/>
</dbReference>
<dbReference type="SUPFAM" id="SSF57903">
    <property type="entry name" value="FYVE/PHD zinc finger"/>
    <property type="match status" value="1"/>
</dbReference>
<dbReference type="Gene3D" id="3.30.40.10">
    <property type="entry name" value="Zinc/RING finger domain, C3HC4 (zinc finger)"/>
    <property type="match status" value="1"/>
</dbReference>
<comment type="subcellular location">
    <subcellularLocation>
        <location evidence="1">Nucleus</location>
    </subcellularLocation>
</comment>
<keyword evidence="5 8" id="KW-0862">Zinc</keyword>
<feature type="site" description="Histone H3K4me3 binding" evidence="7">
    <location>
        <position position="352"/>
    </location>
</feature>
<evidence type="ECO:0000256" key="1">
    <source>
        <dbReference type="ARBA" id="ARBA00004123"/>
    </source>
</evidence>
<dbReference type="GO" id="GO:0008270">
    <property type="term" value="F:zinc ion binding"/>
    <property type="evidence" value="ECO:0007669"/>
    <property type="project" value="UniProtKB-KW"/>
</dbReference>
<feature type="binding site" evidence="8">
    <location>
        <position position="354"/>
    </location>
    <ligand>
        <name>Zn(2+)</name>
        <dbReference type="ChEBI" id="CHEBI:29105"/>
        <label>1</label>
    </ligand>
</feature>
<accession>A0A1L0C6Y9</accession>
<organism evidence="11 12">
    <name type="scientific">Sungouiella intermedia</name>
    <dbReference type="NCBI Taxonomy" id="45354"/>
    <lineage>
        <taxon>Eukaryota</taxon>
        <taxon>Fungi</taxon>
        <taxon>Dikarya</taxon>
        <taxon>Ascomycota</taxon>
        <taxon>Saccharomycotina</taxon>
        <taxon>Pichiomycetes</taxon>
        <taxon>Metschnikowiaceae</taxon>
        <taxon>Sungouiella</taxon>
    </lineage>
</organism>
<feature type="compositionally biased region" description="Basic and acidic residues" evidence="9">
    <location>
        <begin position="199"/>
        <end position="216"/>
    </location>
</feature>
<evidence type="ECO:0000256" key="8">
    <source>
        <dbReference type="PIRSR" id="PIRSR628651-51"/>
    </source>
</evidence>
<feature type="binding site" evidence="8">
    <location>
        <position position="357"/>
    </location>
    <ligand>
        <name>Zn(2+)</name>
        <dbReference type="ChEBI" id="CHEBI:29105"/>
        <label>1</label>
    </ligand>
</feature>
<feature type="binding site" evidence="8">
    <location>
        <position position="347"/>
    </location>
    <ligand>
        <name>Zn(2+)</name>
        <dbReference type="ChEBI" id="CHEBI:29105"/>
        <label>2</label>
    </ligand>
</feature>
<feature type="binding site" evidence="8">
    <location>
        <position position="342"/>
    </location>
    <ligand>
        <name>Zn(2+)</name>
        <dbReference type="ChEBI" id="CHEBI:29105"/>
        <label>2</label>
    </ligand>
</feature>
<feature type="compositionally biased region" description="Basic and acidic residues" evidence="9">
    <location>
        <begin position="178"/>
        <end position="193"/>
    </location>
</feature>
<feature type="site" description="Histone H3K4me3 binding" evidence="7">
    <location>
        <position position="328"/>
    </location>
</feature>
<dbReference type="EMBL" id="LT635770">
    <property type="protein sequence ID" value="SGZ58626.1"/>
    <property type="molecule type" value="Genomic_DNA"/>
</dbReference>
<dbReference type="GO" id="GO:0005634">
    <property type="term" value="C:nucleus"/>
    <property type="evidence" value="ECO:0007669"/>
    <property type="project" value="UniProtKB-SubCell"/>
</dbReference>
<keyword evidence="3 8" id="KW-0479">Metal-binding</keyword>
<feature type="binding site" evidence="8">
    <location>
        <position position="329"/>
    </location>
    <ligand>
        <name>Zn(2+)</name>
        <dbReference type="ChEBI" id="CHEBI:29105"/>
        <label>1</label>
    </ligand>
</feature>
<dbReference type="GO" id="GO:0004402">
    <property type="term" value="F:histone acetyltransferase activity"/>
    <property type="evidence" value="ECO:0007669"/>
    <property type="project" value="TreeGrafter"/>
</dbReference>
<gene>
    <name evidence="11" type="ORF">SAMEA4029009_CIC11G00000004020</name>
</gene>
<dbReference type="PANTHER" id="PTHR10333">
    <property type="entry name" value="INHIBITOR OF GROWTH PROTEIN"/>
    <property type="match status" value="1"/>
</dbReference>
<dbReference type="AlphaFoldDB" id="A0A1L0C6Y9"/>
<evidence type="ECO:0000256" key="2">
    <source>
        <dbReference type="ARBA" id="ARBA00010210"/>
    </source>
</evidence>
<feature type="region of interest" description="Disordered" evidence="9">
    <location>
        <begin position="269"/>
        <end position="310"/>
    </location>
</feature>
<feature type="binding site" evidence="8">
    <location>
        <position position="380"/>
    </location>
    <ligand>
        <name>Zn(2+)</name>
        <dbReference type="ChEBI" id="CHEBI:29105"/>
        <label>2</label>
    </ligand>
</feature>
<reference evidence="11 12" key="1">
    <citation type="submission" date="2016-10" db="EMBL/GenBank/DDBJ databases">
        <authorList>
            <person name="de Groot N.N."/>
        </authorList>
    </citation>
    <scope>NUCLEOTIDE SEQUENCE [LARGE SCALE GENOMIC DNA]</scope>
    <source>
        <strain evidence="11 12">PYCC 4715</strain>
    </source>
</reference>
<feature type="site" description="Histone H3K4me3 binding" evidence="7">
    <location>
        <position position="339"/>
    </location>
</feature>
<feature type="binding site" evidence="8">
    <location>
        <position position="331"/>
    </location>
    <ligand>
        <name>Zn(2+)</name>
        <dbReference type="ChEBI" id="CHEBI:29105"/>
        <label>1</label>
    </ligand>
</feature>
<dbReference type="CDD" id="cd15505">
    <property type="entry name" value="PHD_ING"/>
    <property type="match status" value="1"/>
</dbReference>
<sequence length="398" mass="45400">MDIVQNSSSLYSTYISTVDHLPCDIVRSLWVVQTCNLALDKEKQYLHQLLQKHNLVGGSYSVAGEYYKKQRLILRWHDEAVAELVSLCNQLAAHEKMVKDEIAQLQAVADTPVAKDADMLELLRQQLSDHYRDNPLSSQVEALNEHERDLHDEGRVVIKRTLENGIKIIFKLSQNKPPKVERRGRPRLKDRSEVAASKESSRGDLRVSRRLHEAQDRGSGAKVETLRVRTAKQRHNIDAANDRRVRTSARIHRDPPTVEGPVEIKPISKKAKPKTPVRQVTSKVVKPTGRKRGRPAKTDKSNQKVAPDNLPVPVFQGAQVQEEDTTLYCFCKQRSFGDMIACDNNNCPNGEWFHYKCVGLLNRVEALKYTTEKWYCSTSCREAVSPPKKRGRKKKARR</sequence>
<evidence type="ECO:0000256" key="9">
    <source>
        <dbReference type="SAM" id="MobiDB-lite"/>
    </source>
</evidence>
<feature type="binding site" evidence="8">
    <location>
        <position position="376"/>
    </location>
    <ligand>
        <name>Zn(2+)</name>
        <dbReference type="ChEBI" id="CHEBI:29105"/>
        <label>2</label>
    </ligand>
</feature>
<dbReference type="InterPro" id="IPR013083">
    <property type="entry name" value="Znf_RING/FYVE/PHD"/>
</dbReference>
<evidence type="ECO:0000256" key="6">
    <source>
        <dbReference type="ARBA" id="ARBA00023242"/>
    </source>
</evidence>
<feature type="region of interest" description="Disordered" evidence="9">
    <location>
        <begin position="176"/>
        <end position="222"/>
    </location>
</feature>
<dbReference type="InterPro" id="IPR028651">
    <property type="entry name" value="ING_fam"/>
</dbReference>
<evidence type="ECO:0000256" key="4">
    <source>
        <dbReference type="ARBA" id="ARBA00022771"/>
    </source>
</evidence>
<dbReference type="GO" id="GO:0006355">
    <property type="term" value="P:regulation of DNA-templated transcription"/>
    <property type="evidence" value="ECO:0007669"/>
    <property type="project" value="TreeGrafter"/>
</dbReference>
<dbReference type="InterPro" id="IPR001965">
    <property type="entry name" value="Znf_PHD"/>
</dbReference>
<keyword evidence="4" id="KW-0863">Zinc-finger</keyword>
<evidence type="ECO:0000256" key="3">
    <source>
        <dbReference type="ARBA" id="ARBA00022723"/>
    </source>
</evidence>
<protein>
    <submittedName>
        <fullName evidence="11">CIC11C00000004020</fullName>
    </submittedName>
</protein>
<name>A0A1L0C6Y9_9ASCO</name>
<evidence type="ECO:0000313" key="11">
    <source>
        <dbReference type="EMBL" id="SGZ58626.1"/>
    </source>
</evidence>